<dbReference type="Pfam" id="PF01471">
    <property type="entry name" value="PG_binding_1"/>
    <property type="match status" value="1"/>
</dbReference>
<name>A0AA86IWY1_9CAUD</name>
<organism evidence="2 3">
    <name type="scientific">Yersinia phage vB_Yru_GN1</name>
    <dbReference type="NCBI Taxonomy" id="3074381"/>
    <lineage>
        <taxon>Viruses</taxon>
        <taxon>Duplodnaviria</taxon>
        <taxon>Heunggongvirae</taxon>
        <taxon>Uroviricota</taxon>
        <taxon>Caudoviricetes</taxon>
        <taxon>Caudoviricetes incertae sedis</taxon>
        <taxon>Sepahanvirus</taxon>
        <taxon>Sepahanvirus vB-Yru-GN1</taxon>
    </lineage>
</organism>
<dbReference type="EMBL" id="LC779065">
    <property type="protein sequence ID" value="BES79907.1"/>
    <property type="molecule type" value="Genomic_DNA"/>
</dbReference>
<proteinExistence type="predicted"/>
<feature type="domain" description="Peptidoglycan binding-like" evidence="1">
    <location>
        <begin position="14"/>
        <end position="68"/>
    </location>
</feature>
<dbReference type="SUPFAM" id="SSF47090">
    <property type="entry name" value="PGBD-like"/>
    <property type="match status" value="1"/>
</dbReference>
<dbReference type="Proteomes" id="UP001304813">
    <property type="component" value="Segment"/>
</dbReference>
<dbReference type="InterPro" id="IPR002477">
    <property type="entry name" value="Peptidoglycan-bd-like"/>
</dbReference>
<protein>
    <recommendedName>
        <fullName evidence="1">Peptidoglycan binding-like domain-containing protein</fullName>
    </recommendedName>
</protein>
<dbReference type="InterPro" id="IPR036365">
    <property type="entry name" value="PGBD-like_sf"/>
</dbReference>
<evidence type="ECO:0000259" key="1">
    <source>
        <dbReference type="Pfam" id="PF01471"/>
    </source>
</evidence>
<evidence type="ECO:0000313" key="3">
    <source>
        <dbReference type="Proteomes" id="UP001304813"/>
    </source>
</evidence>
<evidence type="ECO:0000313" key="2">
    <source>
        <dbReference type="EMBL" id="BES79907.1"/>
    </source>
</evidence>
<sequence length="74" mass="8437">MRCGSPYVDTKLKIKIIQLQLMSLGYNLDRYGADGIIGSETVGAIRQFQHDMKIHKDGSVGPVTYRFLFMDRNK</sequence>
<dbReference type="InterPro" id="IPR036366">
    <property type="entry name" value="PGBDSf"/>
</dbReference>
<keyword evidence="3" id="KW-1185">Reference proteome</keyword>
<reference evidence="2 3" key="1">
    <citation type="submission" date="2023-09" db="EMBL/GenBank/DDBJ databases">
        <title>Analysis of phage genome (vB_Yru_GN1) of the bacterium (Yersinia ruckeri).</title>
        <authorList>
            <person name="Ganjoor M.S."/>
            <person name="Bouzari M."/>
            <person name="Soleimani-Delfan A."/>
        </authorList>
    </citation>
    <scope>NUCLEOTIDE SEQUENCE [LARGE SCALE GENOMIC DNA]</scope>
    <source>
        <strain evidence="3">vB_Yru_GN1</strain>
    </source>
</reference>
<accession>A0AA86IWY1</accession>
<dbReference type="Gene3D" id="1.10.101.10">
    <property type="entry name" value="PGBD-like superfamily/PGBD"/>
    <property type="match status" value="1"/>
</dbReference>